<sequence length="79" mass="9165">MDYKSEYVRVAGSWTWLEYPQVDYITKEGGLQRARLKYASSTGPLLDLEEEVEVVLHENILYYKPVLTQKFGGFLKSLC</sequence>
<protein>
    <submittedName>
        <fullName evidence="1">Uncharacterized protein</fullName>
    </submittedName>
</protein>
<evidence type="ECO:0000313" key="2">
    <source>
        <dbReference type="Proteomes" id="UP001211005"/>
    </source>
</evidence>
<dbReference type="Proteomes" id="UP001211005">
    <property type="component" value="Chromosome"/>
</dbReference>
<evidence type="ECO:0000313" key="1">
    <source>
        <dbReference type="EMBL" id="WBA40250.1"/>
    </source>
</evidence>
<reference evidence="1 2" key="1">
    <citation type="submission" date="2022-12" db="EMBL/GenBank/DDBJ databases">
        <title>Hymenobacter canadensis sp. nov. isolated from lake water of the Cambridge Bay, Canada.</title>
        <authorList>
            <person name="Kim W.H."/>
            <person name="Lee Y.M."/>
        </authorList>
    </citation>
    <scope>NUCLEOTIDE SEQUENCE [LARGE SCALE GENOMIC DNA]</scope>
    <source>
        <strain evidence="1 2">PAMC 29467</strain>
    </source>
</reference>
<gene>
    <name evidence="1" type="ORF">O3303_10450</name>
</gene>
<accession>A0ABY7LIH2</accession>
<dbReference type="RefSeq" id="WP_269558360.1">
    <property type="nucleotide sequence ID" value="NZ_CP114767.1"/>
</dbReference>
<name>A0ABY7LIH2_9BACT</name>
<keyword evidence="2" id="KW-1185">Reference proteome</keyword>
<dbReference type="EMBL" id="CP114767">
    <property type="protein sequence ID" value="WBA40250.1"/>
    <property type="molecule type" value="Genomic_DNA"/>
</dbReference>
<proteinExistence type="predicted"/>
<organism evidence="1 2">
    <name type="scientific">Hymenobacter canadensis</name>
    <dbReference type="NCBI Taxonomy" id="2999067"/>
    <lineage>
        <taxon>Bacteria</taxon>
        <taxon>Pseudomonadati</taxon>
        <taxon>Bacteroidota</taxon>
        <taxon>Cytophagia</taxon>
        <taxon>Cytophagales</taxon>
        <taxon>Hymenobacteraceae</taxon>
        <taxon>Hymenobacter</taxon>
    </lineage>
</organism>